<dbReference type="EMBL" id="CAMGYJ010000009">
    <property type="protein sequence ID" value="CAI0541908.1"/>
    <property type="molecule type" value="Genomic_DNA"/>
</dbReference>
<keyword evidence="1 2" id="KW-0647">Proteasome</keyword>
<reference evidence="3" key="1">
    <citation type="submission" date="2022-08" db="EMBL/GenBank/DDBJ databases">
        <authorList>
            <person name="Gutierrez-Valencia J."/>
        </authorList>
    </citation>
    <scope>NUCLEOTIDE SEQUENCE</scope>
</reference>
<dbReference type="Pfam" id="PF00227">
    <property type="entry name" value="Proteasome"/>
    <property type="match status" value="1"/>
</dbReference>
<evidence type="ECO:0000313" key="4">
    <source>
        <dbReference type="Proteomes" id="UP001154282"/>
    </source>
</evidence>
<dbReference type="InterPro" id="IPR001353">
    <property type="entry name" value="Proteasome_sua/b"/>
</dbReference>
<proteinExistence type="inferred from homology"/>
<evidence type="ECO:0000313" key="3">
    <source>
        <dbReference type="EMBL" id="CAI0541908.1"/>
    </source>
</evidence>
<dbReference type="Proteomes" id="UP001154282">
    <property type="component" value="Unassembled WGS sequence"/>
</dbReference>
<dbReference type="SUPFAM" id="SSF56235">
    <property type="entry name" value="N-terminal nucleophile aminohydrolases (Ntn hydrolases)"/>
    <property type="match status" value="1"/>
</dbReference>
<gene>
    <name evidence="3" type="ORF">LITE_LOCUS42278</name>
</gene>
<comment type="similarity">
    <text evidence="2">Belongs to the peptidase T1A family.</text>
</comment>
<dbReference type="AlphaFoldDB" id="A0AAV0QC58"/>
<dbReference type="InterPro" id="IPR050115">
    <property type="entry name" value="Proteasome_alpha"/>
</dbReference>
<accession>A0AAV0QC58</accession>
<dbReference type="GO" id="GO:0019773">
    <property type="term" value="C:proteasome core complex, alpha-subunit complex"/>
    <property type="evidence" value="ECO:0007669"/>
    <property type="project" value="UniProtKB-UniRule"/>
</dbReference>
<keyword evidence="4" id="KW-1185">Reference proteome</keyword>
<comment type="caution">
    <text evidence="3">The sequence shown here is derived from an EMBL/GenBank/DDBJ whole genome shotgun (WGS) entry which is preliminary data.</text>
</comment>
<dbReference type="InterPro" id="IPR029055">
    <property type="entry name" value="Ntn_hydrolases_N"/>
</dbReference>
<protein>
    <submittedName>
        <fullName evidence="3">Uncharacterized protein</fullName>
    </submittedName>
</protein>
<dbReference type="Gene3D" id="3.60.20.10">
    <property type="entry name" value="Glutamine Phosphoribosylpyrophosphate, subunit 1, domain 1"/>
    <property type="match status" value="1"/>
</dbReference>
<evidence type="ECO:0000256" key="1">
    <source>
        <dbReference type="ARBA" id="ARBA00022942"/>
    </source>
</evidence>
<dbReference type="PANTHER" id="PTHR11599">
    <property type="entry name" value="PROTEASOME SUBUNIT ALPHA/BETA"/>
    <property type="match status" value="1"/>
</dbReference>
<organism evidence="3 4">
    <name type="scientific">Linum tenue</name>
    <dbReference type="NCBI Taxonomy" id="586396"/>
    <lineage>
        <taxon>Eukaryota</taxon>
        <taxon>Viridiplantae</taxon>
        <taxon>Streptophyta</taxon>
        <taxon>Embryophyta</taxon>
        <taxon>Tracheophyta</taxon>
        <taxon>Spermatophyta</taxon>
        <taxon>Magnoliopsida</taxon>
        <taxon>eudicotyledons</taxon>
        <taxon>Gunneridae</taxon>
        <taxon>Pentapetalae</taxon>
        <taxon>rosids</taxon>
        <taxon>fabids</taxon>
        <taxon>Malpighiales</taxon>
        <taxon>Linaceae</taxon>
        <taxon>Linum</taxon>
    </lineage>
</organism>
<dbReference type="PROSITE" id="PS51475">
    <property type="entry name" value="PROTEASOME_ALPHA_2"/>
    <property type="match status" value="1"/>
</dbReference>
<dbReference type="GO" id="GO:0051603">
    <property type="term" value="P:proteolysis involved in protein catabolic process"/>
    <property type="evidence" value="ECO:0007669"/>
    <property type="project" value="InterPro"/>
</dbReference>
<evidence type="ECO:0000256" key="2">
    <source>
        <dbReference type="PROSITE-ProRule" id="PRU00808"/>
    </source>
</evidence>
<name>A0AAV0QC58_9ROSI</name>
<dbReference type="InterPro" id="IPR023332">
    <property type="entry name" value="Proteasome_alpha-type"/>
</dbReference>
<sequence length="288" mass="31966">MRSIIDTSDDPYVTISFPDRCFSRIHYNAKAVENNGTVVGIKCKDGIVMGLEKPTCRKMMLSDAVHRGAGMGLEMPACRKMMLSDAVHRGAGMAVAGLGADVGAIFTRVKSEAVRYEKVYREPIPVKELAERVAGYVHFTTLHWWGRPFGSGVILGGYNRGAPELYMIEPSGLSYRYFGAAIGKGKEAATKQIEKLNPSEMTCREGVLEVAKIIYEVNAEVTDGDFELELSWVCDESKRLHMKVPDELLEEAKSAARNMLLSVKGYHWEIDHKGPSPSIFQFHDDLPC</sequence>